<feature type="region of interest" description="Disordered" evidence="1">
    <location>
        <begin position="1"/>
        <end position="45"/>
    </location>
</feature>
<dbReference type="AlphaFoldDB" id="A0A9W7A8E0"/>
<feature type="compositionally biased region" description="Acidic residues" evidence="1">
    <location>
        <begin position="18"/>
        <end position="35"/>
    </location>
</feature>
<feature type="compositionally biased region" description="Acidic residues" evidence="1">
    <location>
        <begin position="1"/>
        <end position="10"/>
    </location>
</feature>
<evidence type="ECO:0000256" key="1">
    <source>
        <dbReference type="SAM" id="MobiDB-lite"/>
    </source>
</evidence>
<name>A0A9W7A8E0_9STRA</name>
<evidence type="ECO:0000313" key="2">
    <source>
        <dbReference type="EMBL" id="GMH63789.1"/>
    </source>
</evidence>
<sequence length="45" mass="5035">MEADYEDQMDEAMGMFSDDGDTDEDEHDMYEEEGGEGGSFDETAT</sequence>
<reference evidence="2" key="1">
    <citation type="submission" date="2022-07" db="EMBL/GenBank/DDBJ databases">
        <title>Genome analysis of Parmales, a sister group of diatoms, reveals the evolutionary specialization of diatoms from phago-mixotrophs to photoautotrophs.</title>
        <authorList>
            <person name="Ban H."/>
            <person name="Sato S."/>
            <person name="Yoshikawa S."/>
            <person name="Kazumasa Y."/>
            <person name="Nakamura Y."/>
            <person name="Ichinomiya M."/>
            <person name="Saitoh K."/>
            <person name="Sato N."/>
            <person name="Blanc-Mathieu R."/>
            <person name="Endo H."/>
            <person name="Kuwata A."/>
            <person name="Ogata H."/>
        </authorList>
    </citation>
    <scope>NUCLEOTIDE SEQUENCE</scope>
</reference>
<accession>A0A9W7A8E0</accession>
<dbReference type="EMBL" id="BRXZ01005314">
    <property type="protein sequence ID" value="GMH63789.1"/>
    <property type="molecule type" value="Genomic_DNA"/>
</dbReference>
<gene>
    <name evidence="2" type="ORF">TrRE_jg9989</name>
</gene>
<comment type="caution">
    <text evidence="2">The sequence shown here is derived from an EMBL/GenBank/DDBJ whole genome shotgun (WGS) entry which is preliminary data.</text>
</comment>
<protein>
    <submittedName>
        <fullName evidence="2">Uncharacterized protein</fullName>
    </submittedName>
</protein>
<organism evidence="2 3">
    <name type="scientific">Triparma retinervis</name>
    <dbReference type="NCBI Taxonomy" id="2557542"/>
    <lineage>
        <taxon>Eukaryota</taxon>
        <taxon>Sar</taxon>
        <taxon>Stramenopiles</taxon>
        <taxon>Ochrophyta</taxon>
        <taxon>Bolidophyceae</taxon>
        <taxon>Parmales</taxon>
        <taxon>Triparmaceae</taxon>
        <taxon>Triparma</taxon>
    </lineage>
</organism>
<keyword evidence="3" id="KW-1185">Reference proteome</keyword>
<feature type="non-terminal residue" evidence="2">
    <location>
        <position position="45"/>
    </location>
</feature>
<proteinExistence type="predicted"/>
<evidence type="ECO:0000313" key="3">
    <source>
        <dbReference type="Proteomes" id="UP001165082"/>
    </source>
</evidence>
<dbReference type="Proteomes" id="UP001165082">
    <property type="component" value="Unassembled WGS sequence"/>
</dbReference>